<dbReference type="Proteomes" id="UP000607311">
    <property type="component" value="Unassembled WGS sequence"/>
</dbReference>
<keyword evidence="2" id="KW-1185">Reference proteome</keyword>
<evidence type="ECO:0000313" key="1">
    <source>
        <dbReference type="EMBL" id="GIJ31471.1"/>
    </source>
</evidence>
<reference evidence="1" key="1">
    <citation type="submission" date="2021-01" db="EMBL/GenBank/DDBJ databases">
        <title>Whole genome shotgun sequence of Verrucosispora sediminis NBRC 107745.</title>
        <authorList>
            <person name="Komaki H."/>
            <person name="Tamura T."/>
        </authorList>
    </citation>
    <scope>NUCLEOTIDE SEQUENCE</scope>
    <source>
        <strain evidence="1">NBRC 107745</strain>
    </source>
</reference>
<evidence type="ECO:0000313" key="2">
    <source>
        <dbReference type="Proteomes" id="UP000607311"/>
    </source>
</evidence>
<dbReference type="OrthoDB" id="191189at2"/>
<dbReference type="RefSeq" id="WP_093402649.1">
    <property type="nucleotide sequence ID" value="NZ_BOPD01000006.1"/>
</dbReference>
<accession>A0A9W5UMD8</accession>
<sequence length="131" mass="14390">MTVQVFQFRFDPRFRRLLALIGVRPGTAWVRVDSAQLLVRFGPWRLRTGRENIAGVESGGPYRWWRVIGPHLSGADTGVTFGTTTAAGLCVRFIRPVPALLPGRWPRHPGMTVTVTDPADLARALTAPDGG</sequence>
<comment type="caution">
    <text evidence="1">The sequence shown here is derived from an EMBL/GenBank/DDBJ whole genome shotgun (WGS) entry which is preliminary data.</text>
</comment>
<name>A0A9W5UMD8_9ACTN</name>
<dbReference type="AlphaFoldDB" id="A0A9W5UMD8"/>
<proteinExistence type="predicted"/>
<protein>
    <submittedName>
        <fullName evidence="1">Uncharacterized protein</fullName>
    </submittedName>
</protein>
<gene>
    <name evidence="1" type="ORF">Vse01_06190</name>
</gene>
<dbReference type="EMBL" id="BOPD01000006">
    <property type="protein sequence ID" value="GIJ31471.1"/>
    <property type="molecule type" value="Genomic_DNA"/>
</dbReference>
<organism evidence="1 2">
    <name type="scientific">Micromonospora sediminimaris</name>
    <dbReference type="NCBI Taxonomy" id="547162"/>
    <lineage>
        <taxon>Bacteria</taxon>
        <taxon>Bacillati</taxon>
        <taxon>Actinomycetota</taxon>
        <taxon>Actinomycetes</taxon>
        <taxon>Micromonosporales</taxon>
        <taxon>Micromonosporaceae</taxon>
        <taxon>Micromonospora</taxon>
    </lineage>
</organism>